<feature type="transmembrane region" description="Helical" evidence="1">
    <location>
        <begin position="325"/>
        <end position="347"/>
    </location>
</feature>
<feature type="transmembrane region" description="Helical" evidence="1">
    <location>
        <begin position="211"/>
        <end position="231"/>
    </location>
</feature>
<gene>
    <name evidence="2" type="ORF">Fcan01_27642</name>
</gene>
<feature type="transmembrane region" description="Helical" evidence="1">
    <location>
        <begin position="420"/>
        <end position="445"/>
    </location>
</feature>
<evidence type="ECO:0008006" key="4">
    <source>
        <dbReference type="Google" id="ProtNLM"/>
    </source>
</evidence>
<keyword evidence="1" id="KW-1133">Transmembrane helix</keyword>
<protein>
    <recommendedName>
        <fullName evidence="4">Gustatory receptor</fullName>
    </recommendedName>
</protein>
<reference evidence="2 3" key="1">
    <citation type="submission" date="2015-12" db="EMBL/GenBank/DDBJ databases">
        <title>The genome of Folsomia candida.</title>
        <authorList>
            <person name="Faddeeva A."/>
            <person name="Derks M.F."/>
            <person name="Anvar Y."/>
            <person name="Smit S."/>
            <person name="Van Straalen N."/>
            <person name="Roelofs D."/>
        </authorList>
    </citation>
    <scope>NUCLEOTIDE SEQUENCE [LARGE SCALE GENOMIC DNA]</scope>
    <source>
        <strain evidence="2 3">VU population</strain>
        <tissue evidence="2">Whole body</tissue>
    </source>
</reference>
<name>A0A226CYV7_FOLCA</name>
<sequence length="456" mass="52079">MSASHFRILAVYSTVFQLRYPFKYKLHLQWNPASRQWFTLRRKFEAIRILFVILVGIFAMTMPSLAFWISSWRNFDLISGLNKVNYKNCENQTTLMFRLANETLSESGRRMSFETPQLFGFLAVVVFSTGIILVATHTIIFNNGKEPDILFGLNSLIKYDVSLRRELGPNHIATKDVTTRLETTLKFWLKAGALSAVVGTCFILPKNGDPFIFIYSAIFSHYPAILYHFSLLCFHNDLIFQIVLYTLRFIPSVLVMLEFSRTMMLLIILGITYLESATNHVTLIRAVAARRHFYFAGLSSLQDLHYYSRLFIIHQSILHRFLQTFSFVGVIICAVVYAGLLAVTIHLRGQLPLIFYSIMPYLSFTGFVVMVIFMSFASSCHHASAELLRTFHFSAGQMEKNSGRRGIAVRRIKALKPIQVAVGVNGFVIFGITAENLLIVVKLVIDMSVNFVLFFN</sequence>
<comment type="caution">
    <text evidence="2">The sequence shown here is derived from an EMBL/GenBank/DDBJ whole genome shotgun (WGS) entry which is preliminary data.</text>
</comment>
<evidence type="ECO:0000313" key="3">
    <source>
        <dbReference type="Proteomes" id="UP000198287"/>
    </source>
</evidence>
<dbReference type="Proteomes" id="UP000198287">
    <property type="component" value="Unassembled WGS sequence"/>
</dbReference>
<accession>A0A226CYV7</accession>
<keyword evidence="1" id="KW-0812">Transmembrane</keyword>
<keyword evidence="1" id="KW-0472">Membrane</keyword>
<feature type="transmembrane region" description="Helical" evidence="1">
    <location>
        <begin position="118"/>
        <end position="141"/>
    </location>
</feature>
<dbReference type="AlphaFoldDB" id="A0A226CYV7"/>
<proteinExistence type="predicted"/>
<evidence type="ECO:0000256" key="1">
    <source>
        <dbReference type="SAM" id="Phobius"/>
    </source>
</evidence>
<organism evidence="2 3">
    <name type="scientific">Folsomia candida</name>
    <name type="common">Springtail</name>
    <dbReference type="NCBI Taxonomy" id="158441"/>
    <lineage>
        <taxon>Eukaryota</taxon>
        <taxon>Metazoa</taxon>
        <taxon>Ecdysozoa</taxon>
        <taxon>Arthropoda</taxon>
        <taxon>Hexapoda</taxon>
        <taxon>Collembola</taxon>
        <taxon>Entomobryomorpha</taxon>
        <taxon>Isotomoidea</taxon>
        <taxon>Isotomidae</taxon>
        <taxon>Proisotominae</taxon>
        <taxon>Folsomia</taxon>
    </lineage>
</organism>
<dbReference type="EMBL" id="LNIX01000055">
    <property type="protein sequence ID" value="OXA37591.1"/>
    <property type="molecule type" value="Genomic_DNA"/>
</dbReference>
<feature type="transmembrane region" description="Helical" evidence="1">
    <location>
        <begin position="353"/>
        <end position="377"/>
    </location>
</feature>
<feature type="transmembrane region" description="Helical" evidence="1">
    <location>
        <begin position="263"/>
        <end position="284"/>
    </location>
</feature>
<evidence type="ECO:0000313" key="2">
    <source>
        <dbReference type="EMBL" id="OXA37591.1"/>
    </source>
</evidence>
<feature type="transmembrane region" description="Helical" evidence="1">
    <location>
        <begin position="238"/>
        <end position="257"/>
    </location>
</feature>
<feature type="transmembrane region" description="Helical" evidence="1">
    <location>
        <begin position="49"/>
        <end position="69"/>
    </location>
</feature>
<keyword evidence="3" id="KW-1185">Reference proteome</keyword>